<dbReference type="InterPro" id="IPR036691">
    <property type="entry name" value="Endo/exonu/phosph_ase_sf"/>
</dbReference>
<dbReference type="EMBL" id="JATN01000322">
    <property type="protein sequence ID" value="EUC56780.1"/>
    <property type="molecule type" value="Genomic_DNA"/>
</dbReference>
<dbReference type="Gene3D" id="3.60.10.10">
    <property type="entry name" value="Endonuclease/exonuclease/phosphatase"/>
    <property type="match status" value="1"/>
</dbReference>
<dbReference type="SUPFAM" id="SSF56219">
    <property type="entry name" value="DNase I-like"/>
    <property type="match status" value="1"/>
</dbReference>
<proteinExistence type="predicted"/>
<dbReference type="AlphaFoldDB" id="X8J440"/>
<dbReference type="SUPFAM" id="SSF51101">
    <property type="entry name" value="Mannose-binding lectins"/>
    <property type="match status" value="1"/>
</dbReference>
<dbReference type="GO" id="GO:0004519">
    <property type="term" value="F:endonuclease activity"/>
    <property type="evidence" value="ECO:0007669"/>
    <property type="project" value="UniProtKB-KW"/>
</dbReference>
<keyword evidence="3" id="KW-0255">Endonuclease</keyword>
<feature type="chain" id="PRO_5004985897" evidence="1">
    <location>
        <begin position="18"/>
        <end position="442"/>
    </location>
</feature>
<reference evidence="4" key="1">
    <citation type="journal article" date="2014" name="Genome Announc.">
        <title>Draft genome sequence of the plant-pathogenic soil fungus Rhizoctonia solani anastomosis group 3 strain Rhs1AP.</title>
        <authorList>
            <person name="Cubeta M.A."/>
            <person name="Thomas E."/>
            <person name="Dean R.A."/>
            <person name="Jabaji S."/>
            <person name="Neate S.M."/>
            <person name="Tavantzis S."/>
            <person name="Toda T."/>
            <person name="Vilgalys R."/>
            <person name="Bharathan N."/>
            <person name="Fedorova-Abrams N."/>
            <person name="Pakala S.B."/>
            <person name="Pakala S.M."/>
            <person name="Zafar N."/>
            <person name="Joardar V."/>
            <person name="Losada L."/>
            <person name="Nierman W.C."/>
        </authorList>
    </citation>
    <scope>NUCLEOTIDE SEQUENCE [LARGE SCALE GENOMIC DNA]</scope>
    <source>
        <strain evidence="4">AG-3</strain>
    </source>
</reference>
<sequence length="442" mass="48896">MLRRSIAWLAAGALCLAAPPSPNEQSGASSGTFNVMSIRVDGIPAILDPSDPSDFEKNMNTKYIGEKMAANDYGIVNVQEDYSYHRTLYQEARYQFNTETSGDVPFGSGLNTLSKYGWIDFSRVEWYACGNACLTPLGFTFMRVRVDEGVYIDMINLDIDRGYDLDDRVARRWNIKQLSEFIRTQSEGNAVIVFGNTASLYSRFEDNIRLLTTQNGLQDAWVKAIGGSAPEIGMDITCPKGVPPNINCEDEQKILYRGSPIINLTCSGFFYDTLEFLSSEGKLLSNQNPVRAEFQWRLNSNMRLSDPQGGTHGTPFNDFINIPLAAKLASITLRGANRLDGLTLKLTSGKEFTHGGSGGNKYTLKLDPGEYISLVKLCWAKRNGDDRIFYAEAITNKKKAIHAGQWTNNCTTAVAPGGYGVVGTYGRDGVEIDRLGFIYAKQ</sequence>
<accession>X8J440</accession>
<comment type="caution">
    <text evidence="3">The sequence shown here is derived from an EMBL/GenBank/DDBJ whole genome shotgun (WGS) entry which is preliminary data.</text>
</comment>
<dbReference type="InterPro" id="IPR036404">
    <property type="entry name" value="Jacalin-like_lectin_dom_sf"/>
</dbReference>
<keyword evidence="3" id="KW-0540">Nuclease</keyword>
<keyword evidence="1" id="KW-0732">Signal</keyword>
<protein>
    <submittedName>
        <fullName evidence="3">Endonuclease/exonuclease/phosphatase family protein</fullName>
    </submittedName>
</protein>
<feature type="signal peptide" evidence="1">
    <location>
        <begin position="1"/>
        <end position="17"/>
    </location>
</feature>
<keyword evidence="3" id="KW-0378">Hydrolase</keyword>
<dbReference type="OrthoDB" id="40902at2759"/>
<name>X8J440_9AGAM</name>
<evidence type="ECO:0000313" key="4">
    <source>
        <dbReference type="Proteomes" id="UP000030108"/>
    </source>
</evidence>
<evidence type="ECO:0000256" key="1">
    <source>
        <dbReference type="SAM" id="SignalP"/>
    </source>
</evidence>
<dbReference type="Gene3D" id="2.100.10.30">
    <property type="entry name" value="Jacalin-like lectin domain"/>
    <property type="match status" value="1"/>
</dbReference>
<evidence type="ECO:0000259" key="2">
    <source>
        <dbReference type="PROSITE" id="PS51752"/>
    </source>
</evidence>
<dbReference type="InterPro" id="IPR001229">
    <property type="entry name" value="Jacalin-like_lectin_dom"/>
</dbReference>
<organism evidence="3 4">
    <name type="scientific">Rhizoctonia solani AG-3 Rhs1AP</name>
    <dbReference type="NCBI Taxonomy" id="1086054"/>
    <lineage>
        <taxon>Eukaryota</taxon>
        <taxon>Fungi</taxon>
        <taxon>Dikarya</taxon>
        <taxon>Basidiomycota</taxon>
        <taxon>Agaricomycotina</taxon>
        <taxon>Agaricomycetes</taxon>
        <taxon>Cantharellales</taxon>
        <taxon>Ceratobasidiaceae</taxon>
        <taxon>Rhizoctonia</taxon>
    </lineage>
</organism>
<dbReference type="PROSITE" id="PS51752">
    <property type="entry name" value="JACALIN_LECTIN"/>
    <property type="match status" value="1"/>
</dbReference>
<dbReference type="Proteomes" id="UP000030108">
    <property type="component" value="Unassembled WGS sequence"/>
</dbReference>
<gene>
    <name evidence="3" type="ORF">RSOL_197090</name>
</gene>
<dbReference type="GO" id="GO:0004527">
    <property type="term" value="F:exonuclease activity"/>
    <property type="evidence" value="ECO:0007669"/>
    <property type="project" value="UniProtKB-KW"/>
</dbReference>
<dbReference type="Pfam" id="PF01419">
    <property type="entry name" value="Jacalin"/>
    <property type="match status" value="1"/>
</dbReference>
<feature type="domain" description="Jacalin-type lectin" evidence="2">
    <location>
        <begin position="302"/>
        <end position="441"/>
    </location>
</feature>
<evidence type="ECO:0000313" key="3">
    <source>
        <dbReference type="EMBL" id="EUC56780.1"/>
    </source>
</evidence>
<keyword evidence="3" id="KW-0269">Exonuclease</keyword>